<keyword evidence="2" id="KW-1185">Reference proteome</keyword>
<dbReference type="EMBL" id="CCSB01000001">
    <property type="protein sequence ID" value="CDZ76576.1"/>
    <property type="molecule type" value="Genomic_DNA"/>
</dbReference>
<reference evidence="1 2" key="1">
    <citation type="submission" date="2014-06" db="EMBL/GenBank/DDBJ databases">
        <authorList>
            <person name="Urmite Genomes Urmite Genomes"/>
        </authorList>
    </citation>
    <scope>NUCLEOTIDE SEQUENCE [LARGE SCALE GENOMIC DNA]</scope>
</reference>
<gene>
    <name evidence="1" type="ORF">BN59_00850</name>
</gene>
<evidence type="ECO:0000313" key="2">
    <source>
        <dbReference type="Proteomes" id="UP000044071"/>
    </source>
</evidence>
<evidence type="ECO:0000313" key="1">
    <source>
        <dbReference type="EMBL" id="CDZ76576.1"/>
    </source>
</evidence>
<organism evidence="1 2">
    <name type="scientific">Legionella massiliensis</name>
    <dbReference type="NCBI Taxonomy" id="1034943"/>
    <lineage>
        <taxon>Bacteria</taxon>
        <taxon>Pseudomonadati</taxon>
        <taxon>Pseudomonadota</taxon>
        <taxon>Gammaproteobacteria</taxon>
        <taxon>Legionellales</taxon>
        <taxon>Legionellaceae</taxon>
        <taxon>Legionella</taxon>
    </lineage>
</organism>
<dbReference type="Proteomes" id="UP000044071">
    <property type="component" value="Unassembled WGS sequence"/>
</dbReference>
<sequence length="293" mass="33891">MPGRTEEEFQEAKQTIVQDVNRKNANSVFTQARQELLARLKQLNIDDLNAIEDFYLVSFRLCYALSLSECDKRVAQRGTSFQQELSSFSTDDTLNFLVENFENEISQGYFAKIIDIEKRYKPGINQEWSAIHCRIYSLATELSKDKPRFELARIVQEKLDFLEIKINELATEDEFYDIARTLADDIQQVTERYLLSHDKTQWQVDMETVINRARPFLHAQAGWKQFLDDLANFIIDIFSSADQQVALDTRFSFFSNPLKENIYGLKALLISEEQEQQNPSAVNGGWSVAQRGG</sequence>
<name>A0A078KU62_9GAMM</name>
<protein>
    <submittedName>
        <fullName evidence="1">Uncharacterized protein</fullName>
    </submittedName>
</protein>
<accession>A0A078KU62</accession>
<dbReference type="RefSeq" id="WP_043873084.1">
    <property type="nucleotide sequence ID" value="NZ_CCVW01000001.1"/>
</dbReference>
<proteinExistence type="predicted"/>
<dbReference type="AlphaFoldDB" id="A0A078KU62"/>